<feature type="compositionally biased region" description="Basic residues" evidence="1">
    <location>
        <begin position="36"/>
        <end position="48"/>
    </location>
</feature>
<dbReference type="EMBL" id="DS231641">
    <property type="protein sequence ID" value="EDU46214.1"/>
    <property type="molecule type" value="Genomic_DNA"/>
</dbReference>
<feature type="compositionally biased region" description="Basic and acidic residues" evidence="1">
    <location>
        <begin position="49"/>
        <end position="88"/>
    </location>
</feature>
<dbReference type="Proteomes" id="UP000001471">
    <property type="component" value="Unassembled WGS sequence"/>
</dbReference>
<evidence type="ECO:0000256" key="1">
    <source>
        <dbReference type="SAM" id="MobiDB-lite"/>
    </source>
</evidence>
<feature type="compositionally biased region" description="Basic and acidic residues" evidence="1">
    <location>
        <begin position="121"/>
        <end position="131"/>
    </location>
</feature>
<proteinExistence type="predicted"/>
<feature type="region of interest" description="Disordered" evidence="1">
    <location>
        <begin position="1"/>
        <end position="131"/>
    </location>
</feature>
<sequence>MHLEKKADLQQIPREHETQGVSADVLVLPKETAKQRMSKVLKVMKKKHAEQTERYASKSEEKQSEEKQSEEKQSEEKQSEEKQSEETQSRLPRIELWVNRGGRDQSSDRSTGLPPARSRRGRDIKLPAKYK</sequence>
<gene>
    <name evidence="2" type="ORF">PTRG_12066</name>
</gene>
<dbReference type="HOGENOM" id="CLU_1928667_0_0_1"/>
<protein>
    <submittedName>
        <fullName evidence="2">Uncharacterized protein</fullName>
    </submittedName>
</protein>
<evidence type="ECO:0000313" key="2">
    <source>
        <dbReference type="EMBL" id="EDU46214.1"/>
    </source>
</evidence>
<dbReference type="AlphaFoldDB" id="B2WPZ8"/>
<organism evidence="2 3">
    <name type="scientific">Pyrenophora tritici-repentis (strain Pt-1C-BFP)</name>
    <name type="common">Wheat tan spot fungus</name>
    <name type="synonym">Drechslera tritici-repentis</name>
    <dbReference type="NCBI Taxonomy" id="426418"/>
    <lineage>
        <taxon>Eukaryota</taxon>
        <taxon>Fungi</taxon>
        <taxon>Dikarya</taxon>
        <taxon>Ascomycota</taxon>
        <taxon>Pezizomycotina</taxon>
        <taxon>Dothideomycetes</taxon>
        <taxon>Pleosporomycetidae</taxon>
        <taxon>Pleosporales</taxon>
        <taxon>Pleosporineae</taxon>
        <taxon>Pleosporaceae</taxon>
        <taxon>Pyrenophora</taxon>
    </lineage>
</organism>
<reference evidence="3" key="1">
    <citation type="journal article" date="2013" name="G3 (Bethesda)">
        <title>Comparative genomics of a plant-pathogenic fungus, Pyrenophora tritici-repentis, reveals transduplication and the impact of repeat elements on pathogenicity and population divergence.</title>
        <authorList>
            <person name="Manning V.A."/>
            <person name="Pandelova I."/>
            <person name="Dhillon B."/>
            <person name="Wilhelm L.J."/>
            <person name="Goodwin S.B."/>
            <person name="Berlin A.M."/>
            <person name="Figueroa M."/>
            <person name="Freitag M."/>
            <person name="Hane J.K."/>
            <person name="Henrissat B."/>
            <person name="Holman W.H."/>
            <person name="Kodira C.D."/>
            <person name="Martin J."/>
            <person name="Oliver R.P."/>
            <person name="Robbertse B."/>
            <person name="Schackwitz W."/>
            <person name="Schwartz D.C."/>
            <person name="Spatafora J.W."/>
            <person name="Turgeon B.G."/>
            <person name="Yandava C."/>
            <person name="Young S."/>
            <person name="Zhou S."/>
            <person name="Zeng Q."/>
            <person name="Grigoriev I.V."/>
            <person name="Ma L.-J."/>
            <person name="Ciuffetti L.M."/>
        </authorList>
    </citation>
    <scope>NUCLEOTIDE SEQUENCE [LARGE SCALE GENOMIC DNA]</scope>
    <source>
        <strain evidence="3">Pt-1C-BFP</strain>
    </source>
</reference>
<feature type="compositionally biased region" description="Basic and acidic residues" evidence="1">
    <location>
        <begin position="1"/>
        <end position="18"/>
    </location>
</feature>
<accession>B2WPZ8</accession>
<evidence type="ECO:0000313" key="3">
    <source>
        <dbReference type="Proteomes" id="UP000001471"/>
    </source>
</evidence>
<dbReference type="InParanoid" id="B2WPZ8"/>
<name>B2WPZ8_PYRTR</name>